<comment type="caution">
    <text evidence="2">The sequence shown here is derived from an EMBL/GenBank/DDBJ whole genome shotgun (WGS) entry which is preliminary data.</text>
</comment>
<dbReference type="EMBL" id="QJKJ01004596">
    <property type="protein sequence ID" value="RDX93518.1"/>
    <property type="molecule type" value="Genomic_DNA"/>
</dbReference>
<accession>A0A371GSI8</accession>
<feature type="compositionally biased region" description="Basic and acidic residues" evidence="1">
    <location>
        <begin position="82"/>
        <end position="110"/>
    </location>
</feature>
<feature type="region of interest" description="Disordered" evidence="1">
    <location>
        <begin position="73"/>
        <end position="110"/>
    </location>
</feature>
<dbReference type="AlphaFoldDB" id="A0A371GSI8"/>
<name>A0A371GSI8_MUCPR</name>
<evidence type="ECO:0000256" key="1">
    <source>
        <dbReference type="SAM" id="MobiDB-lite"/>
    </source>
</evidence>
<feature type="non-terminal residue" evidence="2">
    <location>
        <position position="1"/>
    </location>
</feature>
<gene>
    <name evidence="2" type="ORF">CR513_24196</name>
</gene>
<organism evidence="2 3">
    <name type="scientific">Mucuna pruriens</name>
    <name type="common">Velvet bean</name>
    <name type="synonym">Dolichos pruriens</name>
    <dbReference type="NCBI Taxonomy" id="157652"/>
    <lineage>
        <taxon>Eukaryota</taxon>
        <taxon>Viridiplantae</taxon>
        <taxon>Streptophyta</taxon>
        <taxon>Embryophyta</taxon>
        <taxon>Tracheophyta</taxon>
        <taxon>Spermatophyta</taxon>
        <taxon>Magnoliopsida</taxon>
        <taxon>eudicotyledons</taxon>
        <taxon>Gunneridae</taxon>
        <taxon>Pentapetalae</taxon>
        <taxon>rosids</taxon>
        <taxon>fabids</taxon>
        <taxon>Fabales</taxon>
        <taxon>Fabaceae</taxon>
        <taxon>Papilionoideae</taxon>
        <taxon>50 kb inversion clade</taxon>
        <taxon>NPAAA clade</taxon>
        <taxon>indigoferoid/millettioid clade</taxon>
        <taxon>Phaseoleae</taxon>
        <taxon>Mucuna</taxon>
    </lineage>
</organism>
<evidence type="ECO:0000313" key="3">
    <source>
        <dbReference type="Proteomes" id="UP000257109"/>
    </source>
</evidence>
<protein>
    <submittedName>
        <fullName evidence="2">Uncharacterized protein</fullName>
    </submittedName>
</protein>
<keyword evidence="3" id="KW-1185">Reference proteome</keyword>
<sequence>MKKVTTPSRSMGIKSSHSVKLSKLSPSRFCAISVGSGVTSARQEFSIRSLGIVLVASHHQVWGKFWEAESDQNPLKACKGKNKSECREEKEKETATKKEKKDKEKGKGKK</sequence>
<proteinExistence type="predicted"/>
<feature type="region of interest" description="Disordered" evidence="1">
    <location>
        <begin position="1"/>
        <end position="22"/>
    </location>
</feature>
<dbReference type="Proteomes" id="UP000257109">
    <property type="component" value="Unassembled WGS sequence"/>
</dbReference>
<evidence type="ECO:0000313" key="2">
    <source>
        <dbReference type="EMBL" id="RDX93518.1"/>
    </source>
</evidence>
<reference evidence="2" key="1">
    <citation type="submission" date="2018-05" db="EMBL/GenBank/DDBJ databases">
        <title>Draft genome of Mucuna pruriens seed.</title>
        <authorList>
            <person name="Nnadi N.E."/>
            <person name="Vos R."/>
            <person name="Hasami M.H."/>
            <person name="Devisetty U.K."/>
            <person name="Aguiy J.C."/>
        </authorList>
    </citation>
    <scope>NUCLEOTIDE SEQUENCE [LARGE SCALE GENOMIC DNA]</scope>
    <source>
        <strain evidence="2">JCA_2017</strain>
    </source>
</reference>